<comment type="caution">
    <text evidence="1">The sequence shown here is derived from an EMBL/GenBank/DDBJ whole genome shotgun (WGS) entry which is preliminary data.</text>
</comment>
<dbReference type="Proteomes" id="UP001056120">
    <property type="component" value="Linkage Group LG22"/>
</dbReference>
<accession>A0ACB9BWB5</accession>
<sequence>MAAKSAYENEAYVKETVEKHWKNRLPDFVDGVLGFFNCWNDYEEDYTTQGFMWSGNYGNIELIGVSFRGTSPFNAKDWSSDVDLSWYELPGAALSVIFPAILAHHNETKLLSKLEGVYTFGQPRVGDNKFGEYMKEVLVTHDLRYHRFVYCNDLVPRVPFDSSDLYFKHFGDCHYYNSFYKGQMGMEKHVTSSCKGSARAAVERSAMYKRD</sequence>
<proteinExistence type="predicted"/>
<dbReference type="EMBL" id="CM042039">
    <property type="protein sequence ID" value="KAI3726290.1"/>
    <property type="molecule type" value="Genomic_DNA"/>
</dbReference>
<evidence type="ECO:0000313" key="2">
    <source>
        <dbReference type="Proteomes" id="UP001056120"/>
    </source>
</evidence>
<name>A0ACB9BWB5_9ASTR</name>
<organism evidence="1 2">
    <name type="scientific">Smallanthus sonchifolius</name>
    <dbReference type="NCBI Taxonomy" id="185202"/>
    <lineage>
        <taxon>Eukaryota</taxon>
        <taxon>Viridiplantae</taxon>
        <taxon>Streptophyta</taxon>
        <taxon>Embryophyta</taxon>
        <taxon>Tracheophyta</taxon>
        <taxon>Spermatophyta</taxon>
        <taxon>Magnoliopsida</taxon>
        <taxon>eudicotyledons</taxon>
        <taxon>Gunneridae</taxon>
        <taxon>Pentapetalae</taxon>
        <taxon>asterids</taxon>
        <taxon>campanulids</taxon>
        <taxon>Asterales</taxon>
        <taxon>Asteraceae</taxon>
        <taxon>Asteroideae</taxon>
        <taxon>Heliantheae alliance</taxon>
        <taxon>Millerieae</taxon>
        <taxon>Smallanthus</taxon>
    </lineage>
</organism>
<keyword evidence="2" id="KW-1185">Reference proteome</keyword>
<reference evidence="1 2" key="2">
    <citation type="journal article" date="2022" name="Mol. Ecol. Resour.">
        <title>The genomes of chicory, endive, great burdock and yacon provide insights into Asteraceae paleo-polyploidization history and plant inulin production.</title>
        <authorList>
            <person name="Fan W."/>
            <person name="Wang S."/>
            <person name="Wang H."/>
            <person name="Wang A."/>
            <person name="Jiang F."/>
            <person name="Liu H."/>
            <person name="Zhao H."/>
            <person name="Xu D."/>
            <person name="Zhang Y."/>
        </authorList>
    </citation>
    <scope>NUCLEOTIDE SEQUENCE [LARGE SCALE GENOMIC DNA]</scope>
    <source>
        <strain evidence="2">cv. Yunnan</strain>
        <tissue evidence="1">Leaves</tissue>
    </source>
</reference>
<gene>
    <name evidence="1" type="ORF">L1987_66087</name>
</gene>
<evidence type="ECO:0000313" key="1">
    <source>
        <dbReference type="EMBL" id="KAI3726290.1"/>
    </source>
</evidence>
<reference evidence="2" key="1">
    <citation type="journal article" date="2022" name="Mol. Ecol. Resour.">
        <title>The genomes of chicory, endive, great burdock and yacon provide insights into Asteraceae palaeo-polyploidization history and plant inulin production.</title>
        <authorList>
            <person name="Fan W."/>
            <person name="Wang S."/>
            <person name="Wang H."/>
            <person name="Wang A."/>
            <person name="Jiang F."/>
            <person name="Liu H."/>
            <person name="Zhao H."/>
            <person name="Xu D."/>
            <person name="Zhang Y."/>
        </authorList>
    </citation>
    <scope>NUCLEOTIDE SEQUENCE [LARGE SCALE GENOMIC DNA]</scope>
    <source>
        <strain evidence="2">cv. Yunnan</strain>
    </source>
</reference>
<protein>
    <submittedName>
        <fullName evidence="1">Uncharacterized protein</fullName>
    </submittedName>
</protein>